<gene>
    <name evidence="2" type="ORF">FIBSPDRAFT_550670</name>
</gene>
<dbReference type="Proteomes" id="UP000076532">
    <property type="component" value="Unassembled WGS sequence"/>
</dbReference>
<feature type="compositionally biased region" description="Polar residues" evidence="1">
    <location>
        <begin position="44"/>
        <end position="54"/>
    </location>
</feature>
<feature type="compositionally biased region" description="Polar residues" evidence="1">
    <location>
        <begin position="1"/>
        <end position="18"/>
    </location>
</feature>
<keyword evidence="3" id="KW-1185">Reference proteome</keyword>
<protein>
    <submittedName>
        <fullName evidence="2">Uncharacterized protein</fullName>
    </submittedName>
</protein>
<dbReference type="AlphaFoldDB" id="A0A166UTM0"/>
<dbReference type="EMBL" id="KV417487">
    <property type="protein sequence ID" value="KZP32015.1"/>
    <property type="molecule type" value="Genomic_DNA"/>
</dbReference>
<proteinExistence type="predicted"/>
<sequence length="146" mass="16039">MVYSTLDNWDGSLSGSQTDNKRPRRSASSPPTALESPAEHSLPVQLTSNHNTPETGMFVHSGLLADSPTPSKTMTRASTQDRADTTTMTIPQDLRASNTDLLRLQESDDEMQVDSTLVSIALLFEGGGANRRKLLDLTRRCMHMSY</sequence>
<evidence type="ECO:0000313" key="3">
    <source>
        <dbReference type="Proteomes" id="UP000076532"/>
    </source>
</evidence>
<feature type="region of interest" description="Disordered" evidence="1">
    <location>
        <begin position="1"/>
        <end position="91"/>
    </location>
</feature>
<organism evidence="2 3">
    <name type="scientific">Athelia psychrophila</name>
    <dbReference type="NCBI Taxonomy" id="1759441"/>
    <lineage>
        <taxon>Eukaryota</taxon>
        <taxon>Fungi</taxon>
        <taxon>Dikarya</taxon>
        <taxon>Basidiomycota</taxon>
        <taxon>Agaricomycotina</taxon>
        <taxon>Agaricomycetes</taxon>
        <taxon>Agaricomycetidae</taxon>
        <taxon>Atheliales</taxon>
        <taxon>Atheliaceae</taxon>
        <taxon>Athelia</taxon>
    </lineage>
</organism>
<accession>A0A166UTM0</accession>
<feature type="compositionally biased region" description="Polar residues" evidence="1">
    <location>
        <begin position="68"/>
        <end position="78"/>
    </location>
</feature>
<reference evidence="2 3" key="1">
    <citation type="journal article" date="2016" name="Mol. Biol. Evol.">
        <title>Comparative Genomics of Early-Diverging Mushroom-Forming Fungi Provides Insights into the Origins of Lignocellulose Decay Capabilities.</title>
        <authorList>
            <person name="Nagy L.G."/>
            <person name="Riley R."/>
            <person name="Tritt A."/>
            <person name="Adam C."/>
            <person name="Daum C."/>
            <person name="Floudas D."/>
            <person name="Sun H."/>
            <person name="Yadav J.S."/>
            <person name="Pangilinan J."/>
            <person name="Larsson K.H."/>
            <person name="Matsuura K."/>
            <person name="Barry K."/>
            <person name="Labutti K."/>
            <person name="Kuo R."/>
            <person name="Ohm R.A."/>
            <person name="Bhattacharya S.S."/>
            <person name="Shirouzu T."/>
            <person name="Yoshinaga Y."/>
            <person name="Martin F.M."/>
            <person name="Grigoriev I.V."/>
            <person name="Hibbett D.S."/>
        </authorList>
    </citation>
    <scope>NUCLEOTIDE SEQUENCE [LARGE SCALE GENOMIC DNA]</scope>
    <source>
        <strain evidence="2 3">CBS 109695</strain>
    </source>
</reference>
<evidence type="ECO:0000313" key="2">
    <source>
        <dbReference type="EMBL" id="KZP32015.1"/>
    </source>
</evidence>
<name>A0A166UTM0_9AGAM</name>
<evidence type="ECO:0000256" key="1">
    <source>
        <dbReference type="SAM" id="MobiDB-lite"/>
    </source>
</evidence>